<evidence type="ECO:0000259" key="8">
    <source>
        <dbReference type="Pfam" id="PF01555"/>
    </source>
</evidence>
<comment type="caution">
    <text evidence="9">The sequence shown here is derived from an EMBL/GenBank/DDBJ whole genome shotgun (WGS) entry which is preliminary data.</text>
</comment>
<accession>A0AAE5C691</accession>
<protein>
    <recommendedName>
        <fullName evidence="2">site-specific DNA-methyltransferase (adenine-specific)</fullName>
        <ecNumber evidence="2">2.1.1.72</ecNumber>
    </recommendedName>
</protein>
<reference evidence="9 10" key="1">
    <citation type="submission" date="2019-12" db="EMBL/GenBank/DDBJ databases">
        <title>Rhizobium genotypes associated with high levels of biological nitrogen fixation by grain legumes in a temperate-maritime cropping system.</title>
        <authorList>
            <person name="Maluk M."/>
            <person name="Francesc Ferrando Molina F."/>
            <person name="Lopez Del Egido L."/>
            <person name="Lafos M."/>
            <person name="Langarica-Fuentes A."/>
            <person name="Gebre Yohannes G."/>
            <person name="Young M.W."/>
            <person name="Martin P."/>
            <person name="Gantlett R."/>
            <person name="Kenicer G."/>
            <person name="Hawes C."/>
            <person name="Begg G.S."/>
            <person name="Quilliam R.S."/>
            <person name="Squire G.R."/>
            <person name="Poole P.S."/>
            <person name="Young P.W."/>
            <person name="Iannetta P.M."/>
            <person name="James E.K."/>
        </authorList>
    </citation>
    <scope>NUCLEOTIDE SEQUENCE [LARGE SCALE GENOMIC DNA]</scope>
    <source>
        <strain evidence="9 10">JHI985</strain>
    </source>
</reference>
<dbReference type="Proteomes" id="UP000661163">
    <property type="component" value="Unassembled WGS sequence"/>
</dbReference>
<dbReference type="AlphaFoldDB" id="A0AAE5C691"/>
<evidence type="ECO:0000313" key="9">
    <source>
        <dbReference type="EMBL" id="NEI52680.1"/>
    </source>
</evidence>
<name>A0AAE5C691_9HYPH</name>
<dbReference type="GO" id="GO:0009007">
    <property type="term" value="F:site-specific DNA-methyltransferase (adenine-specific) activity"/>
    <property type="evidence" value="ECO:0007669"/>
    <property type="project" value="UniProtKB-EC"/>
</dbReference>
<dbReference type="InterPro" id="IPR002052">
    <property type="entry name" value="DNA_methylase_N6_adenine_CS"/>
</dbReference>
<evidence type="ECO:0000256" key="7">
    <source>
        <dbReference type="SAM" id="MobiDB-lite"/>
    </source>
</evidence>
<evidence type="ECO:0000256" key="3">
    <source>
        <dbReference type="ARBA" id="ARBA00022603"/>
    </source>
</evidence>
<evidence type="ECO:0000256" key="2">
    <source>
        <dbReference type="ARBA" id="ARBA00011900"/>
    </source>
</evidence>
<dbReference type="EMBL" id="WUFC01000046">
    <property type="protein sequence ID" value="NEI52680.1"/>
    <property type="molecule type" value="Genomic_DNA"/>
</dbReference>
<sequence length="455" mass="48815">MDSREFLDGRVTLHGGDCLKVLAGMPDACVDSVVTDPPYALVSIVKRFGKANAAPAKGNEAYARASAGFMGKQWDTGETAFAVEFWAQVLRVLKPGGHVVAFSGTRTYHRLAIAIEDAGFEIRDQLAWVYGSGFPKSHDVAKAIDRAAGVKGEYGEAKTEAHRRYIETGEMRGGRGHDGWQRPWMDDREAVEKAGRQYLPGSEEARAWQGWGTALKPAWEPIVLGRKPLIGTVANNVIRFGTGALNVDACRVGEREKPKVTDAKHGGHDHNTYGKPSGGGKLLPPGRWPANLAHDGSAEVLAMFPDSQGSASGGQSTPKQIGTSIPLGGVRSTVSHNDSGSAARFFYTAKADAVDRIASKHPTVKPVDLMQWLCRMVTPPGGVVLDPFAGTGTTAEAAWREGMRCILVERETDYQADIARRMELAAFPSKRAAVAKVKGKLRGAEGTPLFPEVGS</sequence>
<dbReference type="InterPro" id="IPR002295">
    <property type="entry name" value="N4/N6-MTase_EcoPI_Mod-like"/>
</dbReference>
<feature type="region of interest" description="Disordered" evidence="7">
    <location>
        <begin position="257"/>
        <end position="277"/>
    </location>
</feature>
<organism evidence="9 10">
    <name type="scientific">Rhizobium ruizarguesonis</name>
    <dbReference type="NCBI Taxonomy" id="2081791"/>
    <lineage>
        <taxon>Bacteria</taxon>
        <taxon>Pseudomonadati</taxon>
        <taxon>Pseudomonadota</taxon>
        <taxon>Alphaproteobacteria</taxon>
        <taxon>Hyphomicrobiales</taxon>
        <taxon>Rhizobiaceae</taxon>
        <taxon>Rhizobium/Agrobacterium group</taxon>
        <taxon>Rhizobium</taxon>
    </lineage>
</organism>
<dbReference type="GO" id="GO:0032259">
    <property type="term" value="P:methylation"/>
    <property type="evidence" value="ECO:0007669"/>
    <property type="project" value="UniProtKB-KW"/>
</dbReference>
<dbReference type="PRINTS" id="PR00506">
    <property type="entry name" value="D21N6MTFRASE"/>
</dbReference>
<proteinExistence type="inferred from homology"/>
<keyword evidence="3" id="KW-0489">Methyltransferase</keyword>
<dbReference type="InterPro" id="IPR029063">
    <property type="entry name" value="SAM-dependent_MTases_sf"/>
</dbReference>
<dbReference type="PROSITE" id="PS00092">
    <property type="entry name" value="N6_MTASE"/>
    <property type="match status" value="1"/>
</dbReference>
<gene>
    <name evidence="9" type="ORF">GR217_34240</name>
</gene>
<feature type="compositionally biased region" description="Basic and acidic residues" evidence="7">
    <location>
        <begin position="257"/>
        <end position="272"/>
    </location>
</feature>
<dbReference type="InterPro" id="IPR002941">
    <property type="entry name" value="DNA_methylase_N4/N6"/>
</dbReference>
<dbReference type="Gene3D" id="3.40.50.150">
    <property type="entry name" value="Vaccinia Virus protein VP39"/>
    <property type="match status" value="2"/>
</dbReference>
<dbReference type="Pfam" id="PF01555">
    <property type="entry name" value="N6_N4_Mtase"/>
    <property type="match status" value="1"/>
</dbReference>
<comment type="similarity">
    <text evidence="1">Belongs to the N(4)/N(6)-methyltransferase family.</text>
</comment>
<evidence type="ECO:0000256" key="5">
    <source>
        <dbReference type="ARBA" id="ARBA00022691"/>
    </source>
</evidence>
<dbReference type="SUPFAM" id="SSF53335">
    <property type="entry name" value="S-adenosyl-L-methionine-dependent methyltransferases"/>
    <property type="match status" value="1"/>
</dbReference>
<dbReference type="EC" id="2.1.1.72" evidence="2"/>
<dbReference type="GO" id="GO:0003677">
    <property type="term" value="F:DNA binding"/>
    <property type="evidence" value="ECO:0007669"/>
    <property type="project" value="InterPro"/>
</dbReference>
<evidence type="ECO:0000256" key="1">
    <source>
        <dbReference type="ARBA" id="ARBA00006594"/>
    </source>
</evidence>
<keyword evidence="4" id="KW-0808">Transferase</keyword>
<dbReference type="RefSeq" id="WP_164566526.1">
    <property type="nucleotide sequence ID" value="NZ_WUFC01000046.1"/>
</dbReference>
<keyword evidence="5" id="KW-0949">S-adenosyl-L-methionine</keyword>
<evidence type="ECO:0000256" key="6">
    <source>
        <dbReference type="ARBA" id="ARBA00047942"/>
    </source>
</evidence>
<feature type="domain" description="DNA methylase N-4/N-6" evidence="8">
    <location>
        <begin position="30"/>
        <end position="417"/>
    </location>
</feature>
<evidence type="ECO:0000256" key="4">
    <source>
        <dbReference type="ARBA" id="ARBA00022679"/>
    </source>
</evidence>
<evidence type="ECO:0000313" key="10">
    <source>
        <dbReference type="Proteomes" id="UP000661163"/>
    </source>
</evidence>
<dbReference type="GO" id="GO:0008170">
    <property type="term" value="F:N-methyltransferase activity"/>
    <property type="evidence" value="ECO:0007669"/>
    <property type="project" value="InterPro"/>
</dbReference>
<comment type="catalytic activity">
    <reaction evidence="6">
        <text>a 2'-deoxyadenosine in DNA + S-adenosyl-L-methionine = an N(6)-methyl-2'-deoxyadenosine in DNA + S-adenosyl-L-homocysteine + H(+)</text>
        <dbReference type="Rhea" id="RHEA:15197"/>
        <dbReference type="Rhea" id="RHEA-COMP:12418"/>
        <dbReference type="Rhea" id="RHEA-COMP:12419"/>
        <dbReference type="ChEBI" id="CHEBI:15378"/>
        <dbReference type="ChEBI" id="CHEBI:57856"/>
        <dbReference type="ChEBI" id="CHEBI:59789"/>
        <dbReference type="ChEBI" id="CHEBI:90615"/>
        <dbReference type="ChEBI" id="CHEBI:90616"/>
        <dbReference type="EC" id="2.1.1.72"/>
    </reaction>
</comment>